<dbReference type="AlphaFoldDB" id="A0A510IB73"/>
<evidence type="ECO:0000313" key="1">
    <source>
        <dbReference type="EMBL" id="BBL89550.1"/>
    </source>
</evidence>
<reference evidence="2" key="1">
    <citation type="submission" date="2019-07" db="EMBL/GenBank/DDBJ databases">
        <title>Complete Genome Sequences of Vibrion rotiferianus strain AM7.</title>
        <authorList>
            <person name="Miyazaki K."/>
            <person name="Wiseschart A."/>
            <person name="Pootanakit K."/>
            <person name="Ishimori K."/>
            <person name="Kitahara K."/>
        </authorList>
    </citation>
    <scope>NUCLEOTIDE SEQUENCE [LARGE SCALE GENOMIC DNA]</scope>
    <source>
        <strain evidence="2">AM7</strain>
    </source>
</reference>
<protein>
    <submittedName>
        <fullName evidence="1">Uncharacterized protein</fullName>
    </submittedName>
</protein>
<dbReference type="Proteomes" id="UP000315115">
    <property type="component" value="Chromosome 1"/>
</dbReference>
<name>A0A510IB73_9VIBR</name>
<sequence>MLLCLFSLPVSAIEFEPLGNGFTAFYKQDDPFDQSKKQYMFFTKRSFVFTCDEISFGIKDSHHFDSFSFNAEVALKVDNNDVLKQSGRYSTYQFGSDLVNDDRMYSSRLTTSVIRQMKAGNTLNASGKALSGWDAYKVSLKGFTKAYNAVCKNPKNTSPNPKRTIECNAIDSALIHHGVDVPPEKREQEIKRLKEKLRPYFYNELLMMNERCMDSLK</sequence>
<accession>A0A510IB73</accession>
<dbReference type="InterPro" id="IPR038696">
    <property type="entry name" value="IalB_sf"/>
</dbReference>
<gene>
    <name evidence="1" type="ORF">VroAM7_22030</name>
</gene>
<proteinExistence type="predicted"/>
<dbReference type="EMBL" id="AP019798">
    <property type="protein sequence ID" value="BBL89550.1"/>
    <property type="molecule type" value="Genomic_DNA"/>
</dbReference>
<evidence type="ECO:0000313" key="2">
    <source>
        <dbReference type="Proteomes" id="UP000315115"/>
    </source>
</evidence>
<organism evidence="1 2">
    <name type="scientific">Vibrio rotiferianus</name>
    <dbReference type="NCBI Taxonomy" id="190895"/>
    <lineage>
        <taxon>Bacteria</taxon>
        <taxon>Pseudomonadati</taxon>
        <taxon>Pseudomonadota</taxon>
        <taxon>Gammaproteobacteria</taxon>
        <taxon>Vibrionales</taxon>
        <taxon>Vibrionaceae</taxon>
        <taxon>Vibrio</taxon>
    </lineage>
</organism>
<dbReference type="Gene3D" id="2.60.40.1880">
    <property type="entry name" value="Invasion associated locus B (IalB) protein"/>
    <property type="match status" value="1"/>
</dbReference>